<dbReference type="PANTHER" id="PTHR42707">
    <property type="entry name" value="ACYL-COA DEHYDROGENASE"/>
    <property type="match status" value="1"/>
</dbReference>
<dbReference type="InterPro" id="IPR009100">
    <property type="entry name" value="AcylCoA_DH/oxidase_NM_dom_sf"/>
</dbReference>
<dbReference type="Pfam" id="PF00441">
    <property type="entry name" value="Acyl-CoA_dh_1"/>
    <property type="match status" value="1"/>
</dbReference>
<reference evidence="8 9" key="1">
    <citation type="submission" date="2016-03" db="EMBL/GenBank/DDBJ databases">
        <title>Comparative genomics of Pseudogymnoascus destructans, the fungus causing white-nose syndrome of bats.</title>
        <authorList>
            <person name="Palmer J.M."/>
            <person name="Drees K.P."/>
            <person name="Foster J.T."/>
            <person name="Lindner D.L."/>
        </authorList>
    </citation>
    <scope>NUCLEOTIDE SEQUENCE [LARGE SCALE GENOMIC DNA]</scope>
    <source>
        <strain evidence="8 9">UAMH 10579</strain>
    </source>
</reference>
<evidence type="ECO:0000256" key="2">
    <source>
        <dbReference type="ARBA" id="ARBA00022630"/>
    </source>
</evidence>
<dbReference type="InterPro" id="IPR036250">
    <property type="entry name" value="AcylCo_DH-like_C"/>
</dbReference>
<dbReference type="RefSeq" id="XP_018135445.2">
    <property type="nucleotide sequence ID" value="XM_018270148.2"/>
</dbReference>
<gene>
    <name evidence="8" type="ORF">VE01_00620</name>
</gene>
<keyword evidence="3 4" id="KW-0274">FAD</keyword>
<dbReference type="Gene3D" id="1.20.140.10">
    <property type="entry name" value="Butyryl-CoA Dehydrogenase, subunit A, domain 3"/>
    <property type="match status" value="1"/>
</dbReference>
<keyword evidence="4" id="KW-0560">Oxidoreductase</keyword>
<dbReference type="SUPFAM" id="SSF47203">
    <property type="entry name" value="Acyl-CoA dehydrogenase C-terminal domain-like"/>
    <property type="match status" value="1"/>
</dbReference>
<reference evidence="9" key="2">
    <citation type="journal article" date="2018" name="Nat. Commun.">
        <title>Extreme sensitivity to ultraviolet light in the fungal pathogen causing white-nose syndrome of bats.</title>
        <authorList>
            <person name="Palmer J.M."/>
            <person name="Drees K.P."/>
            <person name="Foster J.T."/>
            <person name="Lindner D.L."/>
        </authorList>
    </citation>
    <scope>NUCLEOTIDE SEQUENCE [LARGE SCALE GENOMIC DNA]</scope>
    <source>
        <strain evidence="9">UAMH 10579</strain>
    </source>
</reference>
<evidence type="ECO:0000256" key="4">
    <source>
        <dbReference type="RuleBase" id="RU362125"/>
    </source>
</evidence>
<evidence type="ECO:0000313" key="9">
    <source>
        <dbReference type="Proteomes" id="UP000091956"/>
    </source>
</evidence>
<dbReference type="Pfam" id="PF02770">
    <property type="entry name" value="Acyl-CoA_dh_M"/>
    <property type="match status" value="1"/>
</dbReference>
<evidence type="ECO:0000259" key="5">
    <source>
        <dbReference type="Pfam" id="PF00441"/>
    </source>
</evidence>
<feature type="domain" description="Acyl-CoA oxidase/dehydrogenase middle" evidence="6">
    <location>
        <begin position="160"/>
        <end position="270"/>
    </location>
</feature>
<comment type="cofactor">
    <cofactor evidence="4">
        <name>FAD</name>
        <dbReference type="ChEBI" id="CHEBI:57692"/>
    </cofactor>
</comment>
<feature type="domain" description="Adaptive response protein AidB N-terminal" evidence="7">
    <location>
        <begin position="17"/>
        <end position="127"/>
    </location>
</feature>
<dbReference type="EMBL" id="KV460206">
    <property type="protein sequence ID" value="OBU01713.2"/>
    <property type="molecule type" value="Genomic_DNA"/>
</dbReference>
<dbReference type="PANTHER" id="PTHR42707:SF2">
    <property type="entry name" value="ACD11 DEHYDROGENASE"/>
    <property type="match status" value="1"/>
</dbReference>
<name>A0A2P2SY01_9PEZI</name>
<dbReference type="InterPro" id="IPR009075">
    <property type="entry name" value="AcylCo_DH/oxidase_C"/>
</dbReference>
<evidence type="ECO:0000259" key="7">
    <source>
        <dbReference type="Pfam" id="PF18158"/>
    </source>
</evidence>
<dbReference type="Gene3D" id="2.40.110.20">
    <property type="match status" value="1"/>
</dbReference>
<evidence type="ECO:0000256" key="3">
    <source>
        <dbReference type="ARBA" id="ARBA00022827"/>
    </source>
</evidence>
<dbReference type="InterPro" id="IPR052904">
    <property type="entry name" value="Acyl-CoA_dehydrogenase-like"/>
</dbReference>
<dbReference type="InterPro" id="IPR006091">
    <property type="entry name" value="Acyl-CoA_Oxase/DH_mid-dom"/>
</dbReference>
<evidence type="ECO:0000259" key="6">
    <source>
        <dbReference type="Pfam" id="PF02770"/>
    </source>
</evidence>
<dbReference type="AlphaFoldDB" id="A0A2P2SY01"/>
<organism evidence="8 9">
    <name type="scientific">Pseudogymnoascus verrucosus</name>
    <dbReference type="NCBI Taxonomy" id="342668"/>
    <lineage>
        <taxon>Eukaryota</taxon>
        <taxon>Fungi</taxon>
        <taxon>Dikarya</taxon>
        <taxon>Ascomycota</taxon>
        <taxon>Pezizomycotina</taxon>
        <taxon>Leotiomycetes</taxon>
        <taxon>Thelebolales</taxon>
        <taxon>Thelebolaceae</taxon>
        <taxon>Pseudogymnoascus</taxon>
    </lineage>
</organism>
<dbReference type="InterPro" id="IPR041504">
    <property type="entry name" value="AidB_N"/>
</dbReference>
<dbReference type="Gene3D" id="6.10.250.600">
    <property type="match status" value="1"/>
</dbReference>
<dbReference type="STRING" id="342668.A0A2P2SY01"/>
<feature type="domain" description="Acyl-CoA dehydrogenase/oxidase C-terminal" evidence="5">
    <location>
        <begin position="383"/>
        <end position="447"/>
    </location>
</feature>
<dbReference type="SUPFAM" id="SSF56645">
    <property type="entry name" value="Acyl-CoA dehydrogenase NM domain-like"/>
    <property type="match status" value="1"/>
</dbReference>
<accession>A0A2P2SY01</accession>
<keyword evidence="2 4" id="KW-0285">Flavoprotein</keyword>
<evidence type="ECO:0000256" key="1">
    <source>
        <dbReference type="ARBA" id="ARBA00009347"/>
    </source>
</evidence>
<dbReference type="Proteomes" id="UP000091956">
    <property type="component" value="Unassembled WGS sequence"/>
</dbReference>
<keyword evidence="9" id="KW-1185">Reference proteome</keyword>
<sequence>MITSTVYLPSEVQQEIYPDLNRFGDVVLSRKVLDWVADSEKNLPYLKTWDTFGKRRDELITSEGWRNLQDLGIEEGIVAIPFENKHKEFSRVHQFIKYHLWTASNSSVTCPSAMTDGAARFLSRQMESPTLSPELRPILQSAYSRLTSRSPSKAWTSGQWMTERPGGSDVSFTETLATPAASPISAKSIDGSPLGSWSINGFKWFSSATDAQMTILLARTPEGKLSTFFAPMRRTTDGVETELNGVTIQRLKNKLGTKSLPTAELVVKDMRAHLMGEAGNGIREISTILNITRVHNSVTAVGAWGRGLAIKRAFARVRKVAGGRRLIDMPSHIAVMARDEVEYRGWMHLSFFTVLLLGISEQGSASSGKGVDAALVPDAKDVTKLLRVLTPVLKAGSAKACITGLQECVEGLGGVGYLENEEMDLNVAKIYRDSNVLSIWEGTTETLSWDLVKIVKGRSGNEVLEALARWIGGAKVGFDGQSRWEQWAANVREKSEEELIIDGREVLLELARVVGAVLLEIDARRDGDEVAKEVAKRWLAGPTDWKAQGSGSLKERVRMNSKISFGEAPSDAASKL</sequence>
<comment type="similarity">
    <text evidence="1 4">Belongs to the acyl-CoA dehydrogenase family.</text>
</comment>
<proteinExistence type="inferred from homology"/>
<dbReference type="GO" id="GO:0003995">
    <property type="term" value="F:acyl-CoA dehydrogenase activity"/>
    <property type="evidence" value="ECO:0007669"/>
    <property type="project" value="TreeGrafter"/>
</dbReference>
<evidence type="ECO:0000313" key="8">
    <source>
        <dbReference type="EMBL" id="OBU01713.2"/>
    </source>
</evidence>
<protein>
    <submittedName>
        <fullName evidence="8">Uncharacterized protein</fullName>
    </submittedName>
</protein>
<dbReference type="GeneID" id="28834006"/>
<dbReference type="Pfam" id="PF18158">
    <property type="entry name" value="AidB_N"/>
    <property type="match status" value="1"/>
</dbReference>